<dbReference type="SMART" id="SM00028">
    <property type="entry name" value="TPR"/>
    <property type="match status" value="7"/>
</dbReference>
<evidence type="ECO:0000256" key="3">
    <source>
        <dbReference type="ARBA" id="ARBA00022729"/>
    </source>
</evidence>
<keyword evidence="3" id="KW-0732">Signal</keyword>
<dbReference type="Pfam" id="PF14559">
    <property type="entry name" value="TPR_19"/>
    <property type="match status" value="2"/>
</dbReference>
<dbReference type="eggNOG" id="COG0457">
    <property type="taxonomic scope" value="Bacteria"/>
</dbReference>
<evidence type="ECO:0000259" key="7">
    <source>
        <dbReference type="Pfam" id="PF05420"/>
    </source>
</evidence>
<evidence type="ECO:0000256" key="6">
    <source>
        <dbReference type="ARBA" id="ARBA00022916"/>
    </source>
</evidence>
<dbReference type="GO" id="GO:0030244">
    <property type="term" value="P:cellulose biosynthetic process"/>
    <property type="evidence" value="ECO:0007669"/>
    <property type="project" value="UniProtKB-KW"/>
</dbReference>
<dbReference type="PANTHER" id="PTHR12558:SF13">
    <property type="entry name" value="CELL DIVISION CYCLE PROTEIN 27 HOMOLOG"/>
    <property type="match status" value="1"/>
</dbReference>
<evidence type="ECO:0000313" key="9">
    <source>
        <dbReference type="Proteomes" id="UP000002157"/>
    </source>
</evidence>
<dbReference type="Pfam" id="PF13432">
    <property type="entry name" value="TPR_16"/>
    <property type="match status" value="1"/>
</dbReference>
<feature type="domain" description="Cellulose synthase operon C C-terminal" evidence="7">
    <location>
        <begin position="959"/>
        <end position="1166"/>
    </location>
</feature>
<protein>
    <submittedName>
        <fullName evidence="8">Cellulose synthase operon C domain protein</fullName>
    </submittedName>
</protein>
<dbReference type="Pfam" id="PF05420">
    <property type="entry name" value="BCSC_C"/>
    <property type="match status" value="1"/>
</dbReference>
<keyword evidence="5" id="KW-0802">TPR repeat</keyword>
<dbReference type="Gene3D" id="1.25.40.10">
    <property type="entry name" value="Tetratricopeptide repeat domain"/>
    <property type="match status" value="4"/>
</dbReference>
<dbReference type="GO" id="GO:0019867">
    <property type="term" value="C:outer membrane"/>
    <property type="evidence" value="ECO:0007669"/>
    <property type="project" value="InterPro"/>
</dbReference>
<comment type="function">
    <text evidence="1">Required for maximal bacterial cellulose synthesis.</text>
</comment>
<dbReference type="RefSeq" id="WP_012272815.1">
    <property type="nucleotide sequence ID" value="NC_010322.1"/>
</dbReference>
<evidence type="ECO:0000256" key="5">
    <source>
        <dbReference type="ARBA" id="ARBA00022803"/>
    </source>
</evidence>
<evidence type="ECO:0000313" key="8">
    <source>
        <dbReference type="EMBL" id="ABY99086.1"/>
    </source>
</evidence>
<dbReference type="InterPro" id="IPR011990">
    <property type="entry name" value="TPR-like_helical_dom_sf"/>
</dbReference>
<accession>B0KHK4</accession>
<dbReference type="InterPro" id="IPR008410">
    <property type="entry name" value="BCSC_C"/>
</dbReference>
<dbReference type="HOGENOM" id="CLU_001631_2_0_6"/>
<dbReference type="SUPFAM" id="SSF48452">
    <property type="entry name" value="TPR-like"/>
    <property type="match status" value="4"/>
</dbReference>
<comment type="pathway">
    <text evidence="2">Glycan metabolism; bacterial cellulose biosynthesis.</text>
</comment>
<dbReference type="InterPro" id="IPR019734">
    <property type="entry name" value="TPR_rpt"/>
</dbReference>
<keyword evidence="6" id="KW-0135">Cellulose biosynthesis</keyword>
<sequence>MQRMIGVLMLATVTCQAAAQPKDADEQRQWLLDQVRRGEALHRDDLVRDALGRLQLLEPRNPDVLLAALSLALREKNSSAAEQLGARISAVAPGSLQARQASRLLELQHPESARRLQQARLLAVTGRYEEALAVYEQLFAGEPPSLELALDYWRVRGNLPGQRPGAIRQLQRLDQQYPGSAGLRQTLAGWLFAEKRDREALALLDQLSRDPGARDAAAQREFDYLAGQAVSASSAVAWQAFVQRYPASPLLAQASENLQQQRKLLADPAWQAGQRGKALLDKGRHAEAEAQLRRALRQYPDDASLHGALGYALMSQKRYDQANASFRAATDKEQDSYKISKWSDMVSASRYWAVIHSGDRALAANDLPTARSRYQQARQQRPNDEFALLGLADVLMAEGNTVAAERQFLQVRRMAPDNGIAVRGLMRVYQAQSPDKAQAFLDSLPARQQTQFASLRRSLALARLRQQGDEALQREDWSTASQVLNQAASLAPDEPWLVYQLANSLRHQGRTAEADAAFARVVQHQPHDPATRYAHGLFLESSDRDALALDSLGAIPQPAWTPDMHALEQRIQRRMTLASAQQLQAQGRNADATALLEASLARGEASPDDLMLLADWAAALGEPGKARGYYQRVLAVQPGRADARLGVMESAVAEGNLAQARHMLGVQVPQLAADDSNAQRRLAAVWVALGEHQQAARQLDRVAAQQTRPDPLLRRDAARLVAQEDPQRALDLYAAAMADAQMLDRAALAPRDDRALTLASREQEGDDWLARSLRSDVDALYRQRNTHVTLMHDYGWREDDGTPGTSELSKHSTLLHVDTPWQDGTAFARIERIGMDAGAFEQNDEGRYTPDFGSCQFVGQTADGKTLPACTGGSQTANGSVLALGWQGSRWAFDLGTTQGYAINNWLGGATVNGDLGQVGWSLTASRRPMSNSLLSFAGARDRPTGVRWGGVTANGATLGLSWGGVTANGATLGLSWDQGGDNGVWASLGHHWLYGENVADNQRTRAMAGYYHRVVEKADERVRVGLTLMHWRHDKDLSGYSLGQGGYYSPQRYSSVGVPVSYAWRNYDWSVLLEGSVSWSQAHSDSSRLYPHAHVNRKVLAQHGVDSNIDAMTEASDSSGLGYRVRGLFERRLSDQWVLGGGFDWQHSDDYAPSHGMLYLRYLFEPWRGNLALPVTPLEPYSEWR</sequence>
<gene>
    <name evidence="8" type="ordered locus">PputGB1_3194</name>
</gene>
<dbReference type="UniPathway" id="UPA00694"/>
<dbReference type="AlphaFoldDB" id="B0KHK4"/>
<evidence type="ECO:0000256" key="1">
    <source>
        <dbReference type="ARBA" id="ARBA00003476"/>
    </source>
</evidence>
<proteinExistence type="predicted"/>
<organism evidence="8 9">
    <name type="scientific">Pseudomonas putida (strain GB-1)</name>
    <dbReference type="NCBI Taxonomy" id="76869"/>
    <lineage>
        <taxon>Bacteria</taxon>
        <taxon>Pseudomonadati</taxon>
        <taxon>Pseudomonadota</taxon>
        <taxon>Gammaproteobacteria</taxon>
        <taxon>Pseudomonadales</taxon>
        <taxon>Pseudomonadaceae</taxon>
        <taxon>Pseudomonas</taxon>
    </lineage>
</organism>
<dbReference type="Proteomes" id="UP000002157">
    <property type="component" value="Chromosome"/>
</dbReference>
<name>B0KHK4_PSEPG</name>
<reference evidence="8 9" key="1">
    <citation type="submission" date="2008-01" db="EMBL/GenBank/DDBJ databases">
        <title>Complete sequence of Pseudomonas putida GB-1.</title>
        <authorList>
            <consortium name="US DOE Joint Genome Institute"/>
            <person name="Copeland A."/>
            <person name="Lucas S."/>
            <person name="Lapidus A."/>
            <person name="Barry K."/>
            <person name="Glavina del Rio T."/>
            <person name="Dalin E."/>
            <person name="Tice H."/>
            <person name="Pitluck S."/>
            <person name="Bruce D."/>
            <person name="Goodwin L."/>
            <person name="Chertkov O."/>
            <person name="Brettin T."/>
            <person name="Detter J.C."/>
            <person name="Han C."/>
            <person name="Kuske C.R."/>
            <person name="Schmutz J."/>
            <person name="Larimer F."/>
            <person name="Land M."/>
            <person name="Hauser L."/>
            <person name="Kyrpides N."/>
            <person name="Kim E."/>
            <person name="McCarthy J.K."/>
            <person name="Richardson P."/>
        </authorList>
    </citation>
    <scope>NUCLEOTIDE SEQUENCE [LARGE SCALE GENOMIC DNA]</scope>
    <source>
        <strain evidence="8 9">GB-1</strain>
    </source>
</reference>
<dbReference type="EMBL" id="CP000926">
    <property type="protein sequence ID" value="ABY99086.1"/>
    <property type="molecule type" value="Genomic_DNA"/>
</dbReference>
<evidence type="ECO:0000256" key="4">
    <source>
        <dbReference type="ARBA" id="ARBA00022737"/>
    </source>
</evidence>
<dbReference type="KEGG" id="ppg:PputGB1_3194"/>
<dbReference type="NCBIfam" id="NF008520">
    <property type="entry name" value="PRK11447.1"/>
    <property type="match status" value="1"/>
</dbReference>
<keyword evidence="4" id="KW-0677">Repeat</keyword>
<dbReference type="PANTHER" id="PTHR12558">
    <property type="entry name" value="CELL DIVISION CYCLE 16,23,27"/>
    <property type="match status" value="1"/>
</dbReference>
<evidence type="ECO:0000256" key="2">
    <source>
        <dbReference type="ARBA" id="ARBA00005186"/>
    </source>
</evidence>